<dbReference type="PANTHER" id="PTHR23028:SF53">
    <property type="entry name" value="ACYL_TRANSF_3 DOMAIN-CONTAINING PROTEIN"/>
    <property type="match status" value="1"/>
</dbReference>
<comment type="caution">
    <text evidence="4">The sequence shown here is derived from an EMBL/GenBank/DDBJ whole genome shotgun (WGS) entry which is preliminary data.</text>
</comment>
<dbReference type="InterPro" id="IPR002656">
    <property type="entry name" value="Acyl_transf_3_dom"/>
</dbReference>
<feature type="transmembrane region" description="Helical" evidence="1">
    <location>
        <begin position="215"/>
        <end position="235"/>
    </location>
</feature>
<dbReference type="InterPro" id="IPR050879">
    <property type="entry name" value="Acyltransferase_3"/>
</dbReference>
<proteinExistence type="predicted"/>
<feature type="domain" description="Acyltransferase 3" evidence="2">
    <location>
        <begin position="24"/>
        <end position="349"/>
    </location>
</feature>
<keyword evidence="1" id="KW-0812">Transmembrane</keyword>
<dbReference type="Proteomes" id="UP001500326">
    <property type="component" value="Unassembled WGS sequence"/>
</dbReference>
<evidence type="ECO:0000259" key="3">
    <source>
        <dbReference type="Pfam" id="PF19040"/>
    </source>
</evidence>
<feature type="transmembrane region" description="Helical" evidence="1">
    <location>
        <begin position="48"/>
        <end position="69"/>
    </location>
</feature>
<evidence type="ECO:0000259" key="2">
    <source>
        <dbReference type="Pfam" id="PF01757"/>
    </source>
</evidence>
<evidence type="ECO:0000313" key="4">
    <source>
        <dbReference type="EMBL" id="GAA1984960.1"/>
    </source>
</evidence>
<feature type="transmembrane region" description="Helical" evidence="1">
    <location>
        <begin position="371"/>
        <end position="393"/>
    </location>
</feature>
<keyword evidence="4" id="KW-0012">Acyltransferase</keyword>
<feature type="transmembrane region" description="Helical" evidence="1">
    <location>
        <begin position="294"/>
        <end position="312"/>
    </location>
</feature>
<keyword evidence="1" id="KW-1133">Transmembrane helix</keyword>
<evidence type="ECO:0000313" key="5">
    <source>
        <dbReference type="Proteomes" id="UP001500326"/>
    </source>
</evidence>
<feature type="transmembrane region" description="Helical" evidence="1">
    <location>
        <begin position="162"/>
        <end position="178"/>
    </location>
</feature>
<name>A0ABN2SDT6_9MICO</name>
<feature type="transmembrane region" description="Helical" evidence="1">
    <location>
        <begin position="90"/>
        <end position="110"/>
    </location>
</feature>
<keyword evidence="5" id="KW-1185">Reference proteome</keyword>
<feature type="transmembrane region" description="Helical" evidence="1">
    <location>
        <begin position="190"/>
        <end position="209"/>
    </location>
</feature>
<reference evidence="4 5" key="1">
    <citation type="journal article" date="2019" name="Int. J. Syst. Evol. Microbiol.">
        <title>The Global Catalogue of Microorganisms (GCM) 10K type strain sequencing project: providing services to taxonomists for standard genome sequencing and annotation.</title>
        <authorList>
            <consortium name="The Broad Institute Genomics Platform"/>
            <consortium name="The Broad Institute Genome Sequencing Center for Infectious Disease"/>
            <person name="Wu L."/>
            <person name="Ma J."/>
        </authorList>
    </citation>
    <scope>NUCLEOTIDE SEQUENCE [LARGE SCALE GENOMIC DNA]</scope>
    <source>
        <strain evidence="4 5">JCM 14902</strain>
    </source>
</reference>
<accession>A0ABN2SDT6</accession>
<dbReference type="GO" id="GO:0016746">
    <property type="term" value="F:acyltransferase activity"/>
    <property type="evidence" value="ECO:0007669"/>
    <property type="project" value="UniProtKB-KW"/>
</dbReference>
<dbReference type="RefSeq" id="WP_344060924.1">
    <property type="nucleotide sequence ID" value="NZ_BAAAOH010000001.1"/>
</dbReference>
<dbReference type="EMBL" id="BAAAOH010000001">
    <property type="protein sequence ID" value="GAA1984960.1"/>
    <property type="molecule type" value="Genomic_DNA"/>
</dbReference>
<dbReference type="Pfam" id="PF01757">
    <property type="entry name" value="Acyl_transf_3"/>
    <property type="match status" value="1"/>
</dbReference>
<sequence length="696" mass="74530">MSPAAVSLEAPPVRKQESKDLRPDIQGLRALAVLSVLLFHLWPTRLTGGFVGVDVFFVISGFLITSHLLREVESTGHIGVARFWARRAKRLLPASLLVLTVVAIVTVVVVPRLLWNQFLSEVIASTLYVENWLLANNAVDYMAADNLASPVQHFWTLSVEEQFYIALPLVLLATLAIARWRRWPVRRTSLAAIAVLTVASFGYSVWLTYWSANSAYFSTLTRAWEFGAGALIVALPAMRSVVVRSVVAAAGLAAIVAAVVFYGPATPFPGYAAALPVLGTAAVIWAGSRTFADAVGAFRPVAFVGGISYAVYLWHWPPIVLLPYVTGHPLTTIEKTAILVATIFIAWLSTEQWENRIRFSPRLLGTARPRVVALWMILAMVVTLAVPAVALTVNARETAREAVVAQEIADGSPDCFGAEALALDCTNPDLDGVLVPNPADLPNDDGNRSECWSRGEDATVNWCSVGPASGYDKHLLAVGDSHSNSLVGAYERIANEHNWRIDITGRAGCYWSTATLVAPTEALTAICTQWRENVVADIGERADVDAIVVTKARRPATTEVAAPAGTDPYELIVAGMTEAWSARPDLNVPVIALVDNPMLPKTTPGCVAASEVPDAADCAIPRADALLPDGIADAAAQTPNAAVIDLTDLYCTADTCPAVVGSVIVYRDGRHLTGTYADTVAPFLGDRIAEILAAKG</sequence>
<keyword evidence="4" id="KW-0808">Transferase</keyword>
<protein>
    <submittedName>
        <fullName evidence="4">Acyltransferase family protein</fullName>
    </submittedName>
</protein>
<gene>
    <name evidence="4" type="ORF">GCM10009777_18660</name>
</gene>
<feature type="transmembrane region" description="Helical" evidence="1">
    <location>
        <begin position="332"/>
        <end position="350"/>
    </location>
</feature>
<feature type="domain" description="SGNH" evidence="3">
    <location>
        <begin position="459"/>
        <end position="683"/>
    </location>
</feature>
<dbReference type="PANTHER" id="PTHR23028">
    <property type="entry name" value="ACETYLTRANSFERASE"/>
    <property type="match status" value="1"/>
</dbReference>
<feature type="transmembrane region" description="Helical" evidence="1">
    <location>
        <begin position="242"/>
        <end position="262"/>
    </location>
</feature>
<dbReference type="InterPro" id="IPR043968">
    <property type="entry name" value="SGNH"/>
</dbReference>
<organism evidence="4 5">
    <name type="scientific">Microbacterium pumilum</name>
    <dbReference type="NCBI Taxonomy" id="344165"/>
    <lineage>
        <taxon>Bacteria</taxon>
        <taxon>Bacillati</taxon>
        <taxon>Actinomycetota</taxon>
        <taxon>Actinomycetes</taxon>
        <taxon>Micrococcales</taxon>
        <taxon>Microbacteriaceae</taxon>
        <taxon>Microbacterium</taxon>
    </lineage>
</organism>
<keyword evidence="1" id="KW-0472">Membrane</keyword>
<dbReference type="Pfam" id="PF19040">
    <property type="entry name" value="SGNH"/>
    <property type="match status" value="1"/>
</dbReference>
<evidence type="ECO:0000256" key="1">
    <source>
        <dbReference type="SAM" id="Phobius"/>
    </source>
</evidence>
<feature type="transmembrane region" description="Helical" evidence="1">
    <location>
        <begin position="268"/>
        <end position="287"/>
    </location>
</feature>